<dbReference type="Pfam" id="PF00501">
    <property type="entry name" value="AMP-binding"/>
    <property type="match status" value="1"/>
</dbReference>
<dbReference type="Pfam" id="PF13193">
    <property type="entry name" value="AMP-binding_C"/>
    <property type="match status" value="1"/>
</dbReference>
<dbReference type="InParanoid" id="A0A6P8ILP6"/>
<dbReference type="Gene3D" id="3.30.300.30">
    <property type="match status" value="1"/>
</dbReference>
<name>A0A6P8ILP6_ACTTE</name>
<evidence type="ECO:0000259" key="2">
    <source>
        <dbReference type="Pfam" id="PF13193"/>
    </source>
</evidence>
<sequence length="577" mass="65081">MAEKDKKSRFNEPLTHETENRTFAQLHDYHSSNLHPQQEAFVIYDEEGKRRSYTFQDVKEQSLKIAAILLQIGIDKGQSVAFMVPNRIEFILCYLALNRIGANTILIPAHGKTGEDVIAILQRYKCQALLLHPSGDNLFDQRLTENAKTVLGEDRTILIGEEDVGQDPSIEVKYRLNDLLKTSQEINLDEVYKRQEAIHPDEPFVCLFTSGSTGVPKAIQYTHRAMVNLCILFAKHYLGCSSSPHPVENPCRFFNDRPFSWAGCLFIGIHNVFAMGFTLVYCPPTRSVCSSDPEFFIRILQDEKCSGALLLPYLMHDLIANPSTEKFNLSHLKHVITGGQVISKSLLANMMSVLPNCAIINLYAMTEIFPIAAKTIRSDDDVLSKAGMRVCSPAEVKIINDNKEDVGFEEMGEICVRYPYRFREYLEDPKATSIRVDPRGWFHTDDVGYIDHHGGLHACGRMSEVISKMTINIYPIEVEMVLSTYPDVKAVAVIGVPDEREGEEICACVIPKPGSRLESSVTEFEEWSSQQWKTDETGATRKQRYTLVLEAFPLKNTGKTDRKALKALALQKLGMCK</sequence>
<evidence type="ECO:0000313" key="3">
    <source>
        <dbReference type="Proteomes" id="UP000515163"/>
    </source>
</evidence>
<dbReference type="PANTHER" id="PTHR42814">
    <property type="entry name" value="AMP-BINDING DOMAIN-CONTAINING PROTEIN"/>
    <property type="match status" value="1"/>
</dbReference>
<dbReference type="InterPro" id="IPR045851">
    <property type="entry name" value="AMP-bd_C_sf"/>
</dbReference>
<dbReference type="RefSeq" id="XP_031567739.1">
    <property type="nucleotide sequence ID" value="XM_031711879.1"/>
</dbReference>
<evidence type="ECO:0000259" key="1">
    <source>
        <dbReference type="Pfam" id="PF00501"/>
    </source>
</evidence>
<dbReference type="PANTHER" id="PTHR42814:SF3">
    <property type="entry name" value="BETA-N-ACETYLHEXOSAMINIDASE"/>
    <property type="match status" value="1"/>
</dbReference>
<proteinExistence type="predicted"/>
<reference evidence="4" key="1">
    <citation type="submission" date="2025-08" db="UniProtKB">
        <authorList>
            <consortium name="RefSeq"/>
        </authorList>
    </citation>
    <scope>IDENTIFICATION</scope>
    <source>
        <tissue evidence="4">Tentacle</tissue>
    </source>
</reference>
<dbReference type="SUPFAM" id="SSF56801">
    <property type="entry name" value="Acetyl-CoA synthetase-like"/>
    <property type="match status" value="1"/>
</dbReference>
<dbReference type="GeneID" id="116302548"/>
<dbReference type="Gene3D" id="3.40.50.12780">
    <property type="entry name" value="N-terminal domain of ligase-like"/>
    <property type="match status" value="1"/>
</dbReference>
<accession>A0A6P8ILP6</accession>
<organism evidence="3 4">
    <name type="scientific">Actinia tenebrosa</name>
    <name type="common">Australian red waratah sea anemone</name>
    <dbReference type="NCBI Taxonomy" id="6105"/>
    <lineage>
        <taxon>Eukaryota</taxon>
        <taxon>Metazoa</taxon>
        <taxon>Cnidaria</taxon>
        <taxon>Anthozoa</taxon>
        <taxon>Hexacorallia</taxon>
        <taxon>Actiniaria</taxon>
        <taxon>Actiniidae</taxon>
        <taxon>Actinia</taxon>
    </lineage>
</organism>
<dbReference type="InterPro" id="IPR042099">
    <property type="entry name" value="ANL_N_sf"/>
</dbReference>
<feature type="domain" description="AMP-dependent synthetase/ligase" evidence="1">
    <location>
        <begin position="33"/>
        <end position="426"/>
    </location>
</feature>
<evidence type="ECO:0000313" key="4">
    <source>
        <dbReference type="RefSeq" id="XP_031567739.1"/>
    </source>
</evidence>
<protein>
    <submittedName>
        <fullName evidence="4">Uncharacterized protein LOC116302548</fullName>
    </submittedName>
</protein>
<keyword evidence="3" id="KW-1185">Reference proteome</keyword>
<dbReference type="InterPro" id="IPR000873">
    <property type="entry name" value="AMP-dep_synth/lig_dom"/>
</dbReference>
<dbReference type="InterPro" id="IPR025110">
    <property type="entry name" value="AMP-bd_C"/>
</dbReference>
<dbReference type="AlphaFoldDB" id="A0A6P8ILP6"/>
<gene>
    <name evidence="4" type="primary">LOC116302548</name>
</gene>
<dbReference type="KEGG" id="aten:116302548"/>
<dbReference type="OrthoDB" id="10253115at2759"/>
<feature type="domain" description="AMP-binding enzyme C-terminal" evidence="2">
    <location>
        <begin position="477"/>
        <end position="559"/>
    </location>
</feature>
<dbReference type="Proteomes" id="UP000515163">
    <property type="component" value="Unplaced"/>
</dbReference>